<dbReference type="AlphaFoldDB" id="A0A6G1G5M6"/>
<dbReference type="GO" id="GO:0006351">
    <property type="term" value="P:DNA-templated transcription"/>
    <property type="evidence" value="ECO:0007669"/>
    <property type="project" value="InterPro"/>
</dbReference>
<evidence type="ECO:0000313" key="8">
    <source>
        <dbReference type="EMBL" id="KAF1813354.1"/>
    </source>
</evidence>
<reference evidence="10" key="2">
    <citation type="submission" date="2020-04" db="EMBL/GenBank/DDBJ databases">
        <authorList>
            <consortium name="NCBI Genome Project"/>
        </authorList>
    </citation>
    <scope>NUCLEOTIDE SEQUENCE</scope>
    <source>
        <strain evidence="10">CBS 781.70</strain>
    </source>
</reference>
<evidence type="ECO:0000256" key="6">
    <source>
        <dbReference type="SAM" id="MobiDB-lite"/>
    </source>
</evidence>
<dbReference type="PANTHER" id="PTHR47338:SF5">
    <property type="entry name" value="ZN(II)2CYS6 TRANSCRIPTION FACTOR (EUROFUNG)"/>
    <property type="match status" value="1"/>
</dbReference>
<evidence type="ECO:0000256" key="4">
    <source>
        <dbReference type="ARBA" id="ARBA00023163"/>
    </source>
</evidence>
<evidence type="ECO:0000259" key="7">
    <source>
        <dbReference type="PROSITE" id="PS50048"/>
    </source>
</evidence>
<feature type="region of interest" description="Disordered" evidence="6">
    <location>
        <begin position="699"/>
        <end position="738"/>
    </location>
</feature>
<dbReference type="PANTHER" id="PTHR47338">
    <property type="entry name" value="ZN(II)2CYS6 TRANSCRIPTION FACTOR (EUROFUNG)-RELATED"/>
    <property type="match status" value="1"/>
</dbReference>
<keyword evidence="5" id="KW-0539">Nucleus</keyword>
<dbReference type="InterPro" id="IPR007219">
    <property type="entry name" value="XnlR_reg_dom"/>
</dbReference>
<dbReference type="OrthoDB" id="3862662at2759"/>
<evidence type="ECO:0000256" key="1">
    <source>
        <dbReference type="ARBA" id="ARBA00004123"/>
    </source>
</evidence>
<dbReference type="GeneID" id="54419857"/>
<dbReference type="SMART" id="SM00906">
    <property type="entry name" value="Fungal_trans"/>
    <property type="match status" value="1"/>
</dbReference>
<evidence type="ECO:0000256" key="3">
    <source>
        <dbReference type="ARBA" id="ARBA00023015"/>
    </source>
</evidence>
<proteinExistence type="predicted"/>
<accession>A0A6G1G5M6</accession>
<keyword evidence="4" id="KW-0804">Transcription</keyword>
<organism evidence="8">
    <name type="scientific">Eremomyces bilateralis CBS 781.70</name>
    <dbReference type="NCBI Taxonomy" id="1392243"/>
    <lineage>
        <taxon>Eukaryota</taxon>
        <taxon>Fungi</taxon>
        <taxon>Dikarya</taxon>
        <taxon>Ascomycota</taxon>
        <taxon>Pezizomycotina</taxon>
        <taxon>Dothideomycetes</taxon>
        <taxon>Dothideomycetes incertae sedis</taxon>
        <taxon>Eremomycetales</taxon>
        <taxon>Eremomycetaceae</taxon>
        <taxon>Eremomyces</taxon>
    </lineage>
</organism>
<feature type="domain" description="Zn(2)-C6 fungal-type" evidence="7">
    <location>
        <begin position="22"/>
        <end position="52"/>
    </location>
</feature>
<reference evidence="10" key="3">
    <citation type="submission" date="2025-04" db="UniProtKB">
        <authorList>
            <consortium name="RefSeq"/>
        </authorList>
    </citation>
    <scope>IDENTIFICATION</scope>
    <source>
        <strain evidence="10">CBS 781.70</strain>
    </source>
</reference>
<comment type="subcellular location">
    <subcellularLocation>
        <location evidence="1">Nucleus</location>
    </subcellularLocation>
</comment>
<dbReference type="RefSeq" id="XP_033534985.1">
    <property type="nucleotide sequence ID" value="XM_033679287.1"/>
</dbReference>
<evidence type="ECO:0000313" key="10">
    <source>
        <dbReference type="RefSeq" id="XP_033534985.1"/>
    </source>
</evidence>
<dbReference type="SMART" id="SM00066">
    <property type="entry name" value="GAL4"/>
    <property type="match status" value="1"/>
</dbReference>
<feature type="region of interest" description="Disordered" evidence="6">
    <location>
        <begin position="176"/>
        <end position="202"/>
    </location>
</feature>
<dbReference type="PROSITE" id="PS00463">
    <property type="entry name" value="ZN2_CY6_FUNGAL_1"/>
    <property type="match status" value="1"/>
</dbReference>
<dbReference type="CDD" id="cd00067">
    <property type="entry name" value="GAL4"/>
    <property type="match status" value="1"/>
</dbReference>
<dbReference type="Gene3D" id="4.10.240.10">
    <property type="entry name" value="Zn(2)-C6 fungal-type DNA-binding domain"/>
    <property type="match status" value="1"/>
</dbReference>
<dbReference type="CDD" id="cd12148">
    <property type="entry name" value="fungal_TF_MHR"/>
    <property type="match status" value="1"/>
</dbReference>
<keyword evidence="3" id="KW-0805">Transcription regulation</keyword>
<dbReference type="GO" id="GO:0005634">
    <property type="term" value="C:nucleus"/>
    <property type="evidence" value="ECO:0007669"/>
    <property type="project" value="UniProtKB-SubCell"/>
</dbReference>
<dbReference type="GO" id="GO:0003677">
    <property type="term" value="F:DNA binding"/>
    <property type="evidence" value="ECO:0007669"/>
    <property type="project" value="InterPro"/>
</dbReference>
<sequence length="738" mass="82742">MAQTDEVQWSRSQFPWQTIPRACQECHRKKTKCDMSRPACGLCRRTGSKCYFPIKRKPPSTSNKRRKTGLREVEGNMDRLLSVLKSPRATYLLREHGLVPNPSPSPGEIRDHDLVSNLSPRSGDARHHGLVSNLSPTAGDAVAPDVVLADSPSQSDLETVFAHDLASLDGSSVSVSQLDNGTGENVAGSDVPASTNKQAQAPTKLTTEARVSCDVAMHLVEVFFLHIQPWLPLLHRPRFTAYCSQHLSHEPDALSKLPVDMKLLLYSLFALSARHSNSPHFDLIDPRDRDEPFMKAARHAYAEARSTKISSLQYVQGCILLAFNDYTSELNAQSWILTGVCVRLAYEMELFEIDDPDSEDPQLDSTQKEEMRRAWWLIWELDTFGSMVSQRPFAVDRHQFSVNLPVSDNAWFSGNMCQSALLMTSHHQCWKSLQAAENQDPRAWFLVANHLLSLVYQELNKKKQDLTEVKYVLEVSVNCFRLSLPPEFNISTNLPTFDQQSFGTSNWIMGTHLLLNQAYAMIEMMPLNNDEGPSSLSCSSQVVEHASSAHAKSFTRIITRWPTDYLVAAHPFFLCMMLPIHFPMDISTALAKVARDFEAIGRLAELIFAHFAGKWKLASETLAVLQMMCLQGGGTADHALVKRFSVFFPRRKGAGSNRPSNVSQPGTQVHGLDYAETVLEGYNFFGQIDWPADIDNMNEIPPSLEDKYSQLPGPPEAPAYEQPLHERRTPVLSADFQL</sequence>
<dbReference type="GO" id="GO:0008270">
    <property type="term" value="F:zinc ion binding"/>
    <property type="evidence" value="ECO:0007669"/>
    <property type="project" value="InterPro"/>
</dbReference>
<reference evidence="8 10" key="1">
    <citation type="submission" date="2020-01" db="EMBL/GenBank/DDBJ databases">
        <authorList>
            <consortium name="DOE Joint Genome Institute"/>
            <person name="Haridas S."/>
            <person name="Albert R."/>
            <person name="Binder M."/>
            <person name="Bloem J."/>
            <person name="Labutti K."/>
            <person name="Salamov A."/>
            <person name="Andreopoulos B."/>
            <person name="Baker S.E."/>
            <person name="Barry K."/>
            <person name="Bills G."/>
            <person name="Bluhm B.H."/>
            <person name="Cannon C."/>
            <person name="Castanera R."/>
            <person name="Culley D.E."/>
            <person name="Daum C."/>
            <person name="Ezra D."/>
            <person name="Gonzalez J.B."/>
            <person name="Henrissat B."/>
            <person name="Kuo A."/>
            <person name="Liang C."/>
            <person name="Lipzen A."/>
            <person name="Lutzoni F."/>
            <person name="Magnuson J."/>
            <person name="Mondo S."/>
            <person name="Nolan M."/>
            <person name="Ohm R."/>
            <person name="Pangilinan J."/>
            <person name="Park H.-J."/>
            <person name="Ramirez L."/>
            <person name="Alfaro M."/>
            <person name="Sun H."/>
            <person name="Tritt A."/>
            <person name="Yoshinaga Y."/>
            <person name="Zwiers L.-H."/>
            <person name="Turgeon B.G."/>
            <person name="Goodwin S.B."/>
            <person name="Spatafora J.W."/>
            <person name="Crous P.W."/>
            <person name="Grigoriev I.V."/>
        </authorList>
    </citation>
    <scope>NUCLEOTIDE SEQUENCE</scope>
    <source>
        <strain evidence="8 10">CBS 781.70</strain>
    </source>
</reference>
<keyword evidence="9" id="KW-1185">Reference proteome</keyword>
<keyword evidence="2" id="KW-0479">Metal-binding</keyword>
<dbReference type="GO" id="GO:0000981">
    <property type="term" value="F:DNA-binding transcription factor activity, RNA polymerase II-specific"/>
    <property type="evidence" value="ECO:0007669"/>
    <property type="project" value="InterPro"/>
</dbReference>
<dbReference type="EMBL" id="ML975155">
    <property type="protein sequence ID" value="KAF1813354.1"/>
    <property type="molecule type" value="Genomic_DNA"/>
</dbReference>
<dbReference type="Pfam" id="PF04082">
    <property type="entry name" value="Fungal_trans"/>
    <property type="match status" value="1"/>
</dbReference>
<protein>
    <recommendedName>
        <fullName evidence="7">Zn(2)-C6 fungal-type domain-containing protein</fullName>
    </recommendedName>
</protein>
<name>A0A6G1G5M6_9PEZI</name>
<dbReference type="PROSITE" id="PS50048">
    <property type="entry name" value="ZN2_CY6_FUNGAL_2"/>
    <property type="match status" value="1"/>
</dbReference>
<evidence type="ECO:0000256" key="2">
    <source>
        <dbReference type="ARBA" id="ARBA00022723"/>
    </source>
</evidence>
<evidence type="ECO:0000256" key="5">
    <source>
        <dbReference type="ARBA" id="ARBA00023242"/>
    </source>
</evidence>
<dbReference type="Proteomes" id="UP000504638">
    <property type="component" value="Unplaced"/>
</dbReference>
<dbReference type="InterPro" id="IPR050815">
    <property type="entry name" value="TF_fung"/>
</dbReference>
<feature type="compositionally biased region" description="Polar residues" evidence="6">
    <location>
        <begin position="192"/>
        <end position="202"/>
    </location>
</feature>
<dbReference type="Pfam" id="PF00172">
    <property type="entry name" value="Zn_clus"/>
    <property type="match status" value="1"/>
</dbReference>
<gene>
    <name evidence="8 10" type="ORF">P152DRAFT_457716</name>
</gene>
<dbReference type="SUPFAM" id="SSF57701">
    <property type="entry name" value="Zn2/Cys6 DNA-binding domain"/>
    <property type="match status" value="1"/>
</dbReference>
<dbReference type="InterPro" id="IPR036864">
    <property type="entry name" value="Zn2-C6_fun-type_DNA-bd_sf"/>
</dbReference>
<evidence type="ECO:0000313" key="9">
    <source>
        <dbReference type="Proteomes" id="UP000504638"/>
    </source>
</evidence>
<dbReference type="InterPro" id="IPR001138">
    <property type="entry name" value="Zn2Cys6_DnaBD"/>
</dbReference>